<dbReference type="GO" id="GO:0009927">
    <property type="term" value="F:histidine phosphotransfer kinase activity"/>
    <property type="evidence" value="ECO:0007669"/>
    <property type="project" value="TreeGrafter"/>
</dbReference>
<evidence type="ECO:0000313" key="10">
    <source>
        <dbReference type="EMBL" id="KKP29440.1"/>
    </source>
</evidence>
<dbReference type="CDD" id="cd00082">
    <property type="entry name" value="HisKA"/>
    <property type="match status" value="1"/>
</dbReference>
<feature type="transmembrane region" description="Helical" evidence="6">
    <location>
        <begin position="14"/>
        <end position="31"/>
    </location>
</feature>
<dbReference type="PROSITE" id="PS50113">
    <property type="entry name" value="PAC"/>
    <property type="match status" value="1"/>
</dbReference>
<dbReference type="EC" id="2.7.13.3" evidence="2"/>
<comment type="caution">
    <text evidence="10">The sequence shown here is derived from an EMBL/GenBank/DDBJ whole genome shotgun (WGS) entry which is preliminary data.</text>
</comment>
<dbReference type="SUPFAM" id="SSF55785">
    <property type="entry name" value="PYP-like sensor domain (PAS domain)"/>
    <property type="match status" value="1"/>
</dbReference>
<dbReference type="AlphaFoldDB" id="A0A0G0ARK8"/>
<feature type="domain" description="Histidine kinase" evidence="7">
    <location>
        <begin position="220"/>
        <end position="441"/>
    </location>
</feature>
<accession>A0A0G0ARK8</accession>
<dbReference type="CDD" id="cd00075">
    <property type="entry name" value="HATPase"/>
    <property type="match status" value="1"/>
</dbReference>
<keyword evidence="4" id="KW-0808">Transferase</keyword>
<gene>
    <name evidence="10" type="ORF">UR19_C0014G0004</name>
</gene>
<reference evidence="10 11" key="1">
    <citation type="journal article" date="2015" name="Nature">
        <title>rRNA introns, odd ribosomes, and small enigmatic genomes across a large radiation of phyla.</title>
        <authorList>
            <person name="Brown C.T."/>
            <person name="Hug L.A."/>
            <person name="Thomas B.C."/>
            <person name="Sharon I."/>
            <person name="Castelle C.J."/>
            <person name="Singh A."/>
            <person name="Wilkins M.J."/>
            <person name="Williams K.H."/>
            <person name="Banfield J.F."/>
        </authorList>
    </citation>
    <scope>NUCLEOTIDE SEQUENCE [LARGE SCALE GENOMIC DNA]</scope>
</reference>
<dbReference type="InterPro" id="IPR036097">
    <property type="entry name" value="HisK_dim/P_sf"/>
</dbReference>
<dbReference type="Pfam" id="PF13426">
    <property type="entry name" value="PAS_9"/>
    <property type="match status" value="1"/>
</dbReference>
<dbReference type="InterPro" id="IPR035965">
    <property type="entry name" value="PAS-like_dom_sf"/>
</dbReference>
<dbReference type="SUPFAM" id="SSF47384">
    <property type="entry name" value="Homodimeric domain of signal transducing histidine kinase"/>
    <property type="match status" value="1"/>
</dbReference>
<feature type="domain" description="PAC" evidence="9">
    <location>
        <begin position="164"/>
        <end position="216"/>
    </location>
</feature>
<evidence type="ECO:0000256" key="4">
    <source>
        <dbReference type="ARBA" id="ARBA00022679"/>
    </source>
</evidence>
<dbReference type="Gene3D" id="3.30.450.20">
    <property type="entry name" value="PAS domain"/>
    <property type="match status" value="1"/>
</dbReference>
<dbReference type="InterPro" id="IPR000014">
    <property type="entry name" value="PAS"/>
</dbReference>
<dbReference type="PANTHER" id="PTHR43047:SF72">
    <property type="entry name" value="OSMOSENSING HISTIDINE PROTEIN KINASE SLN1"/>
    <property type="match status" value="1"/>
</dbReference>
<evidence type="ECO:0000256" key="1">
    <source>
        <dbReference type="ARBA" id="ARBA00000085"/>
    </source>
</evidence>
<dbReference type="PROSITE" id="PS50109">
    <property type="entry name" value="HIS_KIN"/>
    <property type="match status" value="1"/>
</dbReference>
<evidence type="ECO:0000259" key="7">
    <source>
        <dbReference type="PROSITE" id="PS50109"/>
    </source>
</evidence>
<evidence type="ECO:0000259" key="9">
    <source>
        <dbReference type="PROSITE" id="PS50113"/>
    </source>
</evidence>
<dbReference type="PANTHER" id="PTHR43047">
    <property type="entry name" value="TWO-COMPONENT HISTIDINE PROTEIN KINASE"/>
    <property type="match status" value="1"/>
</dbReference>
<dbReference type="InterPro" id="IPR003661">
    <property type="entry name" value="HisK_dim/P_dom"/>
</dbReference>
<organism evidence="10 11">
    <name type="scientific">Candidatus Nomurabacteria bacterium GW2011_GWF1_31_48</name>
    <dbReference type="NCBI Taxonomy" id="1618767"/>
    <lineage>
        <taxon>Bacteria</taxon>
        <taxon>Candidatus Nomuraibacteriota</taxon>
    </lineage>
</organism>
<feature type="transmembrane region" description="Helical" evidence="6">
    <location>
        <begin position="52"/>
        <end position="69"/>
    </location>
</feature>
<evidence type="ECO:0000256" key="5">
    <source>
        <dbReference type="ARBA" id="ARBA00022777"/>
    </source>
</evidence>
<dbReference type="Gene3D" id="1.10.287.130">
    <property type="match status" value="1"/>
</dbReference>
<keyword evidence="6" id="KW-1133">Transmembrane helix</keyword>
<comment type="catalytic activity">
    <reaction evidence="1">
        <text>ATP + protein L-histidine = ADP + protein N-phospho-L-histidine.</text>
        <dbReference type="EC" id="2.7.13.3"/>
    </reaction>
</comment>
<evidence type="ECO:0000256" key="6">
    <source>
        <dbReference type="SAM" id="Phobius"/>
    </source>
</evidence>
<dbReference type="InterPro" id="IPR004358">
    <property type="entry name" value="Sig_transdc_His_kin-like_C"/>
</dbReference>
<evidence type="ECO:0000313" key="11">
    <source>
        <dbReference type="Proteomes" id="UP000034934"/>
    </source>
</evidence>
<keyword evidence="6" id="KW-0812">Transmembrane</keyword>
<evidence type="ECO:0000256" key="2">
    <source>
        <dbReference type="ARBA" id="ARBA00012438"/>
    </source>
</evidence>
<dbReference type="PRINTS" id="PR00344">
    <property type="entry name" value="BCTRLSENSOR"/>
</dbReference>
<dbReference type="SMART" id="SM00091">
    <property type="entry name" value="PAS"/>
    <property type="match status" value="1"/>
</dbReference>
<dbReference type="InterPro" id="IPR005467">
    <property type="entry name" value="His_kinase_dom"/>
</dbReference>
<sequence>MVELNQTFLESRRPYYPIVVYIVVSVLWIMFSDKALAIIVPDQNAYIRAQTAKGWFFVLASSVLLYVLIKQKVDELVDQVEENFRQRQKFEAVLRGMGEAVFVSDESRRIIMVNEAMEKLSGYKEKELIGYVYSDKLHFVSEKTGKELFGIPESIHKKGKAANPEEPGILIRKNGTRVAVDGIGAPYKDSAGRVMGGVGVIRDVTKAREIDKMKSDFVSLASHQLRSPLTGIKWFVELFLEGYEKMKREEMVDYVKKIGGSNQRLIDLVSDLLSVSRIESGKMKDIRDVKTYSLKDILRDSVVEIELLLKEKGARVVGVEEVDEDIKIKGDRTQLVQVFSNLFNNAVKFSPDGSKVFVEVTKNNKWINVTIQDRGVGIPKNQMKRVFEKFFRADNVSKHIPGSGLGLYVVKRLLESHGGKVSIESSVGKGTKVYVGLPIMYNNNQ</sequence>
<dbReference type="SMART" id="SM00387">
    <property type="entry name" value="HATPase_c"/>
    <property type="match status" value="1"/>
</dbReference>
<dbReference type="SUPFAM" id="SSF55874">
    <property type="entry name" value="ATPase domain of HSP90 chaperone/DNA topoisomerase II/histidine kinase"/>
    <property type="match status" value="1"/>
</dbReference>
<feature type="domain" description="PAS" evidence="8">
    <location>
        <begin position="86"/>
        <end position="130"/>
    </location>
</feature>
<dbReference type="Gene3D" id="3.30.565.10">
    <property type="entry name" value="Histidine kinase-like ATPase, C-terminal domain"/>
    <property type="match status" value="1"/>
</dbReference>
<protein>
    <recommendedName>
        <fullName evidence="2">histidine kinase</fullName>
        <ecNumber evidence="2">2.7.13.3</ecNumber>
    </recommendedName>
</protein>
<evidence type="ECO:0000259" key="8">
    <source>
        <dbReference type="PROSITE" id="PS50112"/>
    </source>
</evidence>
<dbReference type="FunFam" id="3.30.565.10:FF:000006">
    <property type="entry name" value="Sensor histidine kinase WalK"/>
    <property type="match status" value="1"/>
</dbReference>
<dbReference type="GO" id="GO:0000155">
    <property type="term" value="F:phosphorelay sensor kinase activity"/>
    <property type="evidence" value="ECO:0007669"/>
    <property type="project" value="InterPro"/>
</dbReference>
<evidence type="ECO:0000256" key="3">
    <source>
        <dbReference type="ARBA" id="ARBA00022553"/>
    </source>
</evidence>
<name>A0A0G0ARK8_9BACT</name>
<dbReference type="Proteomes" id="UP000034934">
    <property type="component" value="Unassembled WGS sequence"/>
</dbReference>
<dbReference type="InterPro" id="IPR003594">
    <property type="entry name" value="HATPase_dom"/>
</dbReference>
<dbReference type="InterPro" id="IPR036890">
    <property type="entry name" value="HATPase_C_sf"/>
</dbReference>
<keyword evidence="3" id="KW-0597">Phosphoprotein</keyword>
<dbReference type="Pfam" id="PF02518">
    <property type="entry name" value="HATPase_c"/>
    <property type="match status" value="1"/>
</dbReference>
<proteinExistence type="predicted"/>
<dbReference type="PROSITE" id="PS50112">
    <property type="entry name" value="PAS"/>
    <property type="match status" value="1"/>
</dbReference>
<dbReference type="NCBIfam" id="TIGR00229">
    <property type="entry name" value="sensory_box"/>
    <property type="match status" value="1"/>
</dbReference>
<keyword evidence="6" id="KW-0472">Membrane</keyword>
<dbReference type="CDD" id="cd00130">
    <property type="entry name" value="PAS"/>
    <property type="match status" value="1"/>
</dbReference>
<dbReference type="InterPro" id="IPR000700">
    <property type="entry name" value="PAS-assoc_C"/>
</dbReference>
<keyword evidence="5 10" id="KW-0418">Kinase</keyword>
<dbReference type="GO" id="GO:0006355">
    <property type="term" value="P:regulation of DNA-templated transcription"/>
    <property type="evidence" value="ECO:0007669"/>
    <property type="project" value="InterPro"/>
</dbReference>
<dbReference type="EMBL" id="LBOG01000014">
    <property type="protein sequence ID" value="KKP29440.1"/>
    <property type="molecule type" value="Genomic_DNA"/>
</dbReference>
<dbReference type="SMART" id="SM00388">
    <property type="entry name" value="HisKA"/>
    <property type="match status" value="1"/>
</dbReference>
<dbReference type="GO" id="GO:0005886">
    <property type="term" value="C:plasma membrane"/>
    <property type="evidence" value="ECO:0007669"/>
    <property type="project" value="TreeGrafter"/>
</dbReference>
<dbReference type="Pfam" id="PF00512">
    <property type="entry name" value="HisKA"/>
    <property type="match status" value="1"/>
</dbReference>